<keyword evidence="1" id="KW-0378">Hydrolase</keyword>
<dbReference type="GO" id="GO:0006508">
    <property type="term" value="P:proteolysis"/>
    <property type="evidence" value="ECO:0007669"/>
    <property type="project" value="InterPro"/>
</dbReference>
<dbReference type="InterPro" id="IPR011042">
    <property type="entry name" value="6-blade_b-propeller_TolB-like"/>
</dbReference>
<dbReference type="SUPFAM" id="SSF53474">
    <property type="entry name" value="alpha/beta-Hydrolases"/>
    <property type="match status" value="1"/>
</dbReference>
<dbReference type="Gene3D" id="2.120.10.30">
    <property type="entry name" value="TolB, C-terminal domain"/>
    <property type="match status" value="1"/>
</dbReference>
<dbReference type="PRINTS" id="PR00862">
    <property type="entry name" value="PROLIGOPTASE"/>
</dbReference>
<dbReference type="Gene3D" id="3.40.50.1820">
    <property type="entry name" value="alpha/beta hydrolase"/>
    <property type="match status" value="1"/>
</dbReference>
<evidence type="ECO:0000313" key="3">
    <source>
        <dbReference type="EMBL" id="OYQ37368.1"/>
    </source>
</evidence>
<evidence type="ECO:0000313" key="4">
    <source>
        <dbReference type="Proteomes" id="UP000216998"/>
    </source>
</evidence>
<dbReference type="PANTHER" id="PTHR42776">
    <property type="entry name" value="SERINE PEPTIDASE S9 FAMILY MEMBER"/>
    <property type="match status" value="1"/>
</dbReference>
<dbReference type="GO" id="GO:0004252">
    <property type="term" value="F:serine-type endopeptidase activity"/>
    <property type="evidence" value="ECO:0007669"/>
    <property type="project" value="InterPro"/>
</dbReference>
<reference evidence="3 4" key="1">
    <citation type="submission" date="2017-07" db="EMBL/GenBank/DDBJ databases">
        <title>Niveispirillum cyanobacteriorum sp. nov., isolated from cyanobacterial aggregates in a eutrophic lake.</title>
        <authorList>
            <person name="Cai H."/>
        </authorList>
    </citation>
    <scope>NUCLEOTIDE SEQUENCE [LARGE SCALE GENOMIC DNA]</scope>
    <source>
        <strain evidence="4">TH1-14</strain>
    </source>
</reference>
<dbReference type="InterPro" id="IPR001375">
    <property type="entry name" value="Peptidase_S9_cat"/>
</dbReference>
<dbReference type="Gene3D" id="2.130.10.120">
    <property type="entry name" value="Prolyl oligopeptidase, N-terminal domain"/>
    <property type="match status" value="1"/>
</dbReference>
<dbReference type="InterPro" id="IPR002470">
    <property type="entry name" value="Peptidase_S9A"/>
</dbReference>
<dbReference type="InterPro" id="IPR029058">
    <property type="entry name" value="AB_hydrolase_fold"/>
</dbReference>
<proteinExistence type="predicted"/>
<feature type="domain" description="Peptidase S9 prolyl oligopeptidase catalytic" evidence="2">
    <location>
        <begin position="467"/>
        <end position="679"/>
    </location>
</feature>
<evidence type="ECO:0000256" key="1">
    <source>
        <dbReference type="ARBA" id="ARBA00022801"/>
    </source>
</evidence>
<comment type="caution">
    <text evidence="3">The sequence shown here is derived from an EMBL/GenBank/DDBJ whole genome shotgun (WGS) entry which is preliminary data.</text>
</comment>
<sequence>MHGGCATVTHAVQHALTGIIIQGTGNVRIIRHFMRGSALALVLTLSAVTAPAQTEPVKVERIQNGNIITENIPAIDAALGERLSAYLSARSAGMLDWTPDGKGILISTRFGETAQLHLVNGPMMARQQLTFAAEPITSAAFSPAKGSTDLVYVWDKGGSENFQFFHLDVATGKTSLVTDGKSRNQGLVWNHKGDKFAFSSTRRDGKNTDVYVGGLKDAATVAPLVAQTGSWSAVAFSQDDQKLLVGQYIAITKSYLSVVDVGTGQLTRIKPEKDTIALTGVGFTPDAKGVFLTSDEEGEFKRLGLHDLASGKTNWITANDPWDVEEAVLSHDGKRLAYVLNEGGWSTVRVIDTKTLKPVKLPTLPKGVIGGIAFSPDGSKLALSLTTPTAPADVHVVDLGKGNVEQWTKSEVGGLNTENFADATLVQFPTFDQRQIPAFLFKPKNAKGKLPVIMLIHGGPEGQSRPNFSATVQFWANELGAAVLLPNIRGSDGYGKTYLGLDNGFKREDSIKDIGALIDWVATQPDLDKDRIVVAGGSYGGYATLAAMTHYNDKLAGGASTVGISNFITFLEATAEYRRDLRRPEYGDERDPAMRAFLQKISPLTNVSKISKPMLIIQGYNDPRVPVGEAEQMVAAIRKNGGEVGYVLAMDEGHGFRKKSNQFVAQMAQAQFFRKVFGQTQ</sequence>
<dbReference type="AlphaFoldDB" id="A0A255Z7B1"/>
<organism evidence="3 4">
    <name type="scientific">Niveispirillum lacus</name>
    <dbReference type="NCBI Taxonomy" id="1981099"/>
    <lineage>
        <taxon>Bacteria</taxon>
        <taxon>Pseudomonadati</taxon>
        <taxon>Pseudomonadota</taxon>
        <taxon>Alphaproteobacteria</taxon>
        <taxon>Rhodospirillales</taxon>
        <taxon>Azospirillaceae</taxon>
        <taxon>Niveispirillum</taxon>
    </lineage>
</organism>
<dbReference type="OrthoDB" id="1094230at2"/>
<dbReference type="SUPFAM" id="SSF82171">
    <property type="entry name" value="DPP6 N-terminal domain-like"/>
    <property type="match status" value="1"/>
</dbReference>
<gene>
    <name evidence="3" type="ORF">CHU95_01345</name>
</gene>
<keyword evidence="4" id="KW-1185">Reference proteome</keyword>
<dbReference type="Proteomes" id="UP000216998">
    <property type="component" value="Unassembled WGS sequence"/>
</dbReference>
<protein>
    <recommendedName>
        <fullName evidence="2">Peptidase S9 prolyl oligopeptidase catalytic domain-containing protein</fullName>
    </recommendedName>
</protein>
<name>A0A255Z7B1_9PROT</name>
<accession>A0A255Z7B1</accession>
<dbReference type="Pfam" id="PF00326">
    <property type="entry name" value="Peptidase_S9"/>
    <property type="match status" value="1"/>
</dbReference>
<evidence type="ECO:0000259" key="2">
    <source>
        <dbReference type="Pfam" id="PF00326"/>
    </source>
</evidence>
<dbReference type="EMBL" id="NOXU01000015">
    <property type="protein sequence ID" value="OYQ37368.1"/>
    <property type="molecule type" value="Genomic_DNA"/>
</dbReference>
<dbReference type="PANTHER" id="PTHR42776:SF27">
    <property type="entry name" value="DIPEPTIDYL PEPTIDASE FAMILY MEMBER 6"/>
    <property type="match status" value="1"/>
</dbReference>